<evidence type="ECO:0000256" key="6">
    <source>
        <dbReference type="ARBA" id="ARBA00023157"/>
    </source>
</evidence>
<comment type="caution">
    <text evidence="11">The sequence shown here is derived from an EMBL/GenBank/DDBJ whole genome shotgun (WGS) entry which is preliminary data.</text>
</comment>
<dbReference type="GO" id="GO:0008009">
    <property type="term" value="F:chemokine activity"/>
    <property type="evidence" value="ECO:0007669"/>
    <property type="project" value="InterPro"/>
</dbReference>
<accession>A0A7J6B0Y6</accession>
<evidence type="ECO:0000313" key="12">
    <source>
        <dbReference type="Proteomes" id="UP000593565"/>
    </source>
</evidence>
<keyword evidence="12" id="KW-1185">Reference proteome</keyword>
<evidence type="ECO:0000256" key="4">
    <source>
        <dbReference type="ARBA" id="ARBA00022525"/>
    </source>
</evidence>
<dbReference type="InterPro" id="IPR039809">
    <property type="entry name" value="Chemokine_b/g/d"/>
</dbReference>
<name>A0A7J6B0Y6_AMEME</name>
<protein>
    <recommendedName>
        <fullName evidence="9">C-C motif chemokine</fullName>
    </recommendedName>
</protein>
<keyword evidence="5 9" id="KW-0732">Signal</keyword>
<keyword evidence="6" id="KW-1015">Disulfide bond</keyword>
<dbReference type="EMBL" id="JAAGNN010000005">
    <property type="protein sequence ID" value="KAF4088660.1"/>
    <property type="molecule type" value="Genomic_DNA"/>
</dbReference>
<evidence type="ECO:0000259" key="10">
    <source>
        <dbReference type="SMART" id="SM00199"/>
    </source>
</evidence>
<dbReference type="InterPro" id="IPR001811">
    <property type="entry name" value="Chemokine_IL8-like_dom"/>
</dbReference>
<dbReference type="SMART" id="SM00199">
    <property type="entry name" value="SCY"/>
    <property type="match status" value="5"/>
</dbReference>
<evidence type="ECO:0000256" key="1">
    <source>
        <dbReference type="ARBA" id="ARBA00004613"/>
    </source>
</evidence>
<gene>
    <name evidence="11" type="ORF">AMELA_G00057230</name>
</gene>
<evidence type="ECO:0000256" key="7">
    <source>
        <dbReference type="ARBA" id="ARBA00044740"/>
    </source>
</evidence>
<keyword evidence="4 9" id="KW-0964">Secreted</keyword>
<dbReference type="GO" id="GO:0006955">
    <property type="term" value="P:immune response"/>
    <property type="evidence" value="ECO:0007669"/>
    <property type="project" value="InterPro"/>
</dbReference>
<feature type="signal peptide" evidence="9">
    <location>
        <begin position="1"/>
        <end position="17"/>
    </location>
</feature>
<dbReference type="PANTHER" id="PTHR12015:SF183">
    <property type="entry name" value="C-C MOTIF CHEMOKINE 3"/>
    <property type="match status" value="1"/>
</dbReference>
<dbReference type="AlphaFoldDB" id="A0A7J6B0Y6"/>
<feature type="domain" description="Chemokine interleukin-8-like" evidence="10">
    <location>
        <begin position="96"/>
        <end position="154"/>
    </location>
</feature>
<sequence>MFSRCLLLLLVCHQTFTRPYPFGPQCCFRFQTHRIPIRYIAAYKETDHECTNTGIIFTLKSHRHVCVDPGVERVQQAMKIIDQRLYEPSIISVEEGPQCCSSFRTHPIPVCVVGTYEETHINCTKPGIIFTLKYDHRVCTDPGDELVKQAMKRFDQRLFESTIINVEEGPQCCSSFRTHPIPVSVVETYEETHISCTKPGIIFTLKYDHRVCTDPGDEWVKQAMKRYDQRLFESTIINVEEGPQCCSSFRTHPIPVSVVETYEETHISCTKPGIIFTLKYDHRVCTDPGDEWVKQAMKRYDQRLFENEHMPDQCCFSYQTHQIPVRLITEYKKTRMDCPNTGIIFTLRYGHLMCGDPGVEWVKQAMKAIDQRLYETSVFRGKIGLYPFSFQRKRPKHPSIYSTEHCSRVCRSGGFVGETGREYN</sequence>
<evidence type="ECO:0000256" key="8">
    <source>
        <dbReference type="ARBA" id="ARBA00046726"/>
    </source>
</evidence>
<evidence type="ECO:0000256" key="5">
    <source>
        <dbReference type="ARBA" id="ARBA00022729"/>
    </source>
</evidence>
<dbReference type="Pfam" id="PF00048">
    <property type="entry name" value="IL8"/>
    <property type="match status" value="5"/>
</dbReference>
<comment type="function">
    <text evidence="7">Monokine with inflammatory and chemokinetic properties. Binds to CCR1, CCR4 and CCR5. One of the major HIV-suppressive factors produced by CD8+ T-cells. Recombinant MIP-1-alpha induces a dose-dependent inhibition of different strains of HIV-1, HIV-2, and simian immunodeficiency virus (SIV).</text>
</comment>
<keyword evidence="3 9" id="KW-0202">Cytokine</keyword>
<dbReference type="InterPro" id="IPR036048">
    <property type="entry name" value="Interleukin_8-like_sf"/>
</dbReference>
<evidence type="ECO:0000256" key="3">
    <source>
        <dbReference type="ARBA" id="ARBA00022514"/>
    </source>
</evidence>
<reference evidence="11 12" key="1">
    <citation type="submission" date="2020-02" db="EMBL/GenBank/DDBJ databases">
        <title>A chromosome-scale genome assembly of the black bullhead catfish (Ameiurus melas).</title>
        <authorList>
            <person name="Wen M."/>
            <person name="Zham M."/>
            <person name="Cabau C."/>
            <person name="Klopp C."/>
            <person name="Donnadieu C."/>
            <person name="Roques C."/>
            <person name="Bouchez O."/>
            <person name="Lampietro C."/>
            <person name="Jouanno E."/>
            <person name="Herpin A."/>
            <person name="Louis A."/>
            <person name="Berthelot C."/>
            <person name="Parey E."/>
            <person name="Roest-Crollius H."/>
            <person name="Braasch I."/>
            <person name="Postlethwait J."/>
            <person name="Robinson-Rechavi M."/>
            <person name="Echchiki A."/>
            <person name="Begum T."/>
            <person name="Montfort J."/>
            <person name="Schartl M."/>
            <person name="Bobe J."/>
            <person name="Guiguen Y."/>
        </authorList>
    </citation>
    <scope>NUCLEOTIDE SEQUENCE [LARGE SCALE GENOMIC DNA]</scope>
    <source>
        <strain evidence="11">M_S1</strain>
        <tissue evidence="11">Blood</tissue>
    </source>
</reference>
<keyword evidence="9" id="KW-0145">Chemotaxis</keyword>
<dbReference type="SUPFAM" id="SSF54117">
    <property type="entry name" value="Interleukin 8-like chemokines"/>
    <property type="match status" value="5"/>
</dbReference>
<evidence type="ECO:0000256" key="2">
    <source>
        <dbReference type="ARBA" id="ARBA00010868"/>
    </source>
</evidence>
<comment type="subcellular location">
    <subcellularLocation>
        <location evidence="1 9">Secreted</location>
    </subcellularLocation>
</comment>
<feature type="domain" description="Chemokine interleukin-8-like" evidence="10">
    <location>
        <begin position="242"/>
        <end position="300"/>
    </location>
</feature>
<organism evidence="11 12">
    <name type="scientific">Ameiurus melas</name>
    <name type="common">Black bullhead</name>
    <name type="synonym">Silurus melas</name>
    <dbReference type="NCBI Taxonomy" id="219545"/>
    <lineage>
        <taxon>Eukaryota</taxon>
        <taxon>Metazoa</taxon>
        <taxon>Chordata</taxon>
        <taxon>Craniata</taxon>
        <taxon>Vertebrata</taxon>
        <taxon>Euteleostomi</taxon>
        <taxon>Actinopterygii</taxon>
        <taxon>Neopterygii</taxon>
        <taxon>Teleostei</taxon>
        <taxon>Ostariophysi</taxon>
        <taxon>Siluriformes</taxon>
        <taxon>Ictaluridae</taxon>
        <taxon>Ameiurus</taxon>
    </lineage>
</organism>
<proteinExistence type="inferred from homology"/>
<dbReference type="PROSITE" id="PS00472">
    <property type="entry name" value="SMALL_CYTOKINES_CC"/>
    <property type="match status" value="1"/>
</dbReference>
<evidence type="ECO:0000256" key="9">
    <source>
        <dbReference type="RuleBase" id="RU361150"/>
    </source>
</evidence>
<dbReference type="Gene3D" id="2.40.50.40">
    <property type="match status" value="5"/>
</dbReference>
<feature type="domain" description="Chemokine interleukin-8-like" evidence="10">
    <location>
        <begin position="311"/>
        <end position="369"/>
    </location>
</feature>
<dbReference type="PANTHER" id="PTHR12015">
    <property type="entry name" value="SMALL INDUCIBLE CYTOKINE A"/>
    <property type="match status" value="1"/>
</dbReference>
<dbReference type="GO" id="GO:0005615">
    <property type="term" value="C:extracellular space"/>
    <property type="evidence" value="ECO:0007669"/>
    <property type="project" value="UniProtKB-KW"/>
</dbReference>
<feature type="chain" id="PRO_5029950933" description="C-C motif chemokine" evidence="9">
    <location>
        <begin position="18"/>
        <end position="424"/>
    </location>
</feature>
<comment type="similarity">
    <text evidence="2 9">Belongs to the intercrine beta (chemokine CC) family.</text>
</comment>
<evidence type="ECO:0000313" key="11">
    <source>
        <dbReference type="EMBL" id="KAF4088660.1"/>
    </source>
</evidence>
<feature type="domain" description="Chemokine interleukin-8-like" evidence="10">
    <location>
        <begin position="169"/>
        <end position="227"/>
    </location>
</feature>
<feature type="domain" description="Chemokine interleukin-8-like" evidence="10">
    <location>
        <begin position="23"/>
        <end position="81"/>
    </location>
</feature>
<comment type="subunit">
    <text evidence="8">Self-associates. Also heterodimer of MIP-1-alpha(4-69) and MIP-1-beta(3-69). Interacts with CCR1.</text>
</comment>
<dbReference type="InterPro" id="IPR000827">
    <property type="entry name" value="Chemokine_CC_CS"/>
</dbReference>
<dbReference type="Proteomes" id="UP000593565">
    <property type="component" value="Unassembled WGS sequence"/>
</dbReference>
<dbReference type="CDD" id="cd00272">
    <property type="entry name" value="Chemokine_CC"/>
    <property type="match status" value="5"/>
</dbReference>